<accession>A0ABX5XXI8</accession>
<sequence length="207" mass="22811">MKTGSYRSLYGQALTKVIACLTTTILAVPPHAHAETQTVVKSQKLVVCVSAKFGDGIRTETLLISQRGNETRWSAILGEGRLRQELSGTTQFGESDFRDYLKSLRADLEQRSGLGGRLHRDDIVFVFSAIEGDSMAWTLPLRLSNLAGGLKSSKKIQGLLHLIHKAKGNRIGYVNHYLLSDSPTGAQATGFAPERREKKEETLRSKN</sequence>
<keyword evidence="4" id="KW-1185">Reference proteome</keyword>
<evidence type="ECO:0000313" key="3">
    <source>
        <dbReference type="EMBL" id="QDV86165.1"/>
    </source>
</evidence>
<evidence type="ECO:0000256" key="2">
    <source>
        <dbReference type="SAM" id="SignalP"/>
    </source>
</evidence>
<proteinExistence type="predicted"/>
<reference evidence="3 4" key="1">
    <citation type="submission" date="2019-02" db="EMBL/GenBank/DDBJ databases">
        <title>Deep-cultivation of Planctomycetes and their phenomic and genomic characterization uncovers novel biology.</title>
        <authorList>
            <person name="Wiegand S."/>
            <person name="Jogler M."/>
            <person name="Boedeker C."/>
            <person name="Pinto D."/>
            <person name="Vollmers J."/>
            <person name="Rivas-Marin E."/>
            <person name="Kohn T."/>
            <person name="Peeters S.H."/>
            <person name="Heuer A."/>
            <person name="Rast P."/>
            <person name="Oberbeckmann S."/>
            <person name="Bunk B."/>
            <person name="Jeske O."/>
            <person name="Meyerdierks A."/>
            <person name="Storesund J.E."/>
            <person name="Kallscheuer N."/>
            <person name="Luecker S."/>
            <person name="Lage O.M."/>
            <person name="Pohl T."/>
            <person name="Merkel B.J."/>
            <person name="Hornburger P."/>
            <person name="Mueller R.-W."/>
            <person name="Bruemmer F."/>
            <person name="Labrenz M."/>
            <person name="Spormann A.M."/>
            <person name="Op den Camp H."/>
            <person name="Overmann J."/>
            <person name="Amann R."/>
            <person name="Jetten M.S.M."/>
            <person name="Mascher T."/>
            <person name="Medema M.H."/>
            <person name="Devos D.P."/>
            <person name="Kaster A.-K."/>
            <person name="Ovreas L."/>
            <person name="Rohde M."/>
            <person name="Galperin M.Y."/>
            <person name="Jogler C."/>
        </authorList>
    </citation>
    <scope>NUCLEOTIDE SEQUENCE [LARGE SCALE GENOMIC DNA]</scope>
    <source>
        <strain evidence="3 4">TBK1r</strain>
    </source>
</reference>
<feature type="signal peptide" evidence="2">
    <location>
        <begin position="1"/>
        <end position="34"/>
    </location>
</feature>
<evidence type="ECO:0000256" key="1">
    <source>
        <dbReference type="SAM" id="MobiDB-lite"/>
    </source>
</evidence>
<organism evidence="3 4">
    <name type="scientific">Stieleria magnilauensis</name>
    <dbReference type="NCBI Taxonomy" id="2527963"/>
    <lineage>
        <taxon>Bacteria</taxon>
        <taxon>Pseudomonadati</taxon>
        <taxon>Planctomycetota</taxon>
        <taxon>Planctomycetia</taxon>
        <taxon>Pirellulales</taxon>
        <taxon>Pirellulaceae</taxon>
        <taxon>Stieleria</taxon>
    </lineage>
</organism>
<protein>
    <submittedName>
        <fullName evidence="3">Uncharacterized protein</fullName>
    </submittedName>
</protein>
<dbReference type="EMBL" id="CP036432">
    <property type="protein sequence ID" value="QDV86165.1"/>
    <property type="molecule type" value="Genomic_DNA"/>
</dbReference>
<keyword evidence="2" id="KW-0732">Signal</keyword>
<evidence type="ECO:0000313" key="4">
    <source>
        <dbReference type="Proteomes" id="UP000318081"/>
    </source>
</evidence>
<gene>
    <name evidence="3" type="ORF">TBK1r_51830</name>
</gene>
<feature type="region of interest" description="Disordered" evidence="1">
    <location>
        <begin position="185"/>
        <end position="207"/>
    </location>
</feature>
<dbReference type="Proteomes" id="UP000318081">
    <property type="component" value="Chromosome"/>
</dbReference>
<feature type="compositionally biased region" description="Basic and acidic residues" evidence="1">
    <location>
        <begin position="193"/>
        <end position="207"/>
    </location>
</feature>
<name>A0ABX5XXI8_9BACT</name>
<feature type="chain" id="PRO_5045619213" evidence="2">
    <location>
        <begin position="35"/>
        <end position="207"/>
    </location>
</feature>